<gene>
    <name evidence="2" type="ORF">ENS82_00960</name>
</gene>
<name>A0A7C3HD59_MEIRU</name>
<dbReference type="AlphaFoldDB" id="A0A7C3HD59"/>
<organism evidence="2">
    <name type="scientific">Meiothermus ruber</name>
    <dbReference type="NCBI Taxonomy" id="277"/>
    <lineage>
        <taxon>Bacteria</taxon>
        <taxon>Thermotogati</taxon>
        <taxon>Deinococcota</taxon>
        <taxon>Deinococci</taxon>
        <taxon>Thermales</taxon>
        <taxon>Thermaceae</taxon>
        <taxon>Meiothermus</taxon>
    </lineage>
</organism>
<evidence type="ECO:0000256" key="1">
    <source>
        <dbReference type="SAM" id="MobiDB-lite"/>
    </source>
</evidence>
<comment type="caution">
    <text evidence="2">The sequence shown here is derived from an EMBL/GenBank/DDBJ whole genome shotgun (WGS) entry which is preliminary data.</text>
</comment>
<protein>
    <submittedName>
        <fullName evidence="2">Uncharacterized protein</fullName>
    </submittedName>
</protein>
<dbReference type="EMBL" id="DSWI01000008">
    <property type="protein sequence ID" value="HFG19278.1"/>
    <property type="molecule type" value="Genomic_DNA"/>
</dbReference>
<reference evidence="2" key="1">
    <citation type="journal article" date="2020" name="mSystems">
        <title>Genome- and Community-Level Interaction Insights into Carbon Utilization and Element Cycling Functions of Hydrothermarchaeota in Hydrothermal Sediment.</title>
        <authorList>
            <person name="Zhou Z."/>
            <person name="Liu Y."/>
            <person name="Xu W."/>
            <person name="Pan J."/>
            <person name="Luo Z.H."/>
            <person name="Li M."/>
        </authorList>
    </citation>
    <scope>NUCLEOTIDE SEQUENCE [LARGE SCALE GENOMIC DNA]</scope>
    <source>
        <strain evidence="2">SpSt-524</strain>
    </source>
</reference>
<feature type="region of interest" description="Disordered" evidence="1">
    <location>
        <begin position="47"/>
        <end position="67"/>
    </location>
</feature>
<accession>A0A7C3HD59</accession>
<sequence>MSKNKTFLLQIWQDPGGIWAVLKDEDCGLLHQFESLEALVQFLSREAEPSPSPSLEPVHTGPKSAIG</sequence>
<evidence type="ECO:0000313" key="2">
    <source>
        <dbReference type="EMBL" id="HFG19278.1"/>
    </source>
</evidence>
<proteinExistence type="predicted"/>